<feature type="signal peptide" evidence="1">
    <location>
        <begin position="1"/>
        <end position="19"/>
    </location>
</feature>
<gene>
    <name evidence="2" type="ORF">GOODEAATRI_012710</name>
</gene>
<feature type="chain" id="PRO_5046395902" evidence="1">
    <location>
        <begin position="20"/>
        <end position="104"/>
    </location>
</feature>
<keyword evidence="1" id="KW-0732">Signal</keyword>
<reference evidence="2 3" key="1">
    <citation type="submission" date="2021-06" db="EMBL/GenBank/DDBJ databases">
        <authorList>
            <person name="Palmer J.M."/>
        </authorList>
    </citation>
    <scope>NUCLEOTIDE SEQUENCE [LARGE SCALE GENOMIC DNA]</scope>
    <source>
        <strain evidence="2 3">GA_2019</strain>
        <tissue evidence="2">Muscle</tissue>
    </source>
</reference>
<sequence>MDLLATSLINALFAQLVSMGGQSYLGMFVSLNDGLNSTCFPTLLQTSHNLIVDVSAVFLGLPNAGSLIFSNKLVRFDTAPWLPSLSFSCPVFRLAAFSGSPVSF</sequence>
<evidence type="ECO:0000313" key="3">
    <source>
        <dbReference type="Proteomes" id="UP001476798"/>
    </source>
</evidence>
<dbReference type="EMBL" id="JAHRIO010070791">
    <property type="protein sequence ID" value="MEQ2181547.1"/>
    <property type="molecule type" value="Genomic_DNA"/>
</dbReference>
<comment type="caution">
    <text evidence="2">The sequence shown here is derived from an EMBL/GenBank/DDBJ whole genome shotgun (WGS) entry which is preliminary data.</text>
</comment>
<dbReference type="Proteomes" id="UP001476798">
    <property type="component" value="Unassembled WGS sequence"/>
</dbReference>
<protein>
    <submittedName>
        <fullName evidence="2">Uncharacterized protein</fullName>
    </submittedName>
</protein>
<keyword evidence="3" id="KW-1185">Reference proteome</keyword>
<organism evidence="2 3">
    <name type="scientific">Goodea atripinnis</name>
    <dbReference type="NCBI Taxonomy" id="208336"/>
    <lineage>
        <taxon>Eukaryota</taxon>
        <taxon>Metazoa</taxon>
        <taxon>Chordata</taxon>
        <taxon>Craniata</taxon>
        <taxon>Vertebrata</taxon>
        <taxon>Euteleostomi</taxon>
        <taxon>Actinopterygii</taxon>
        <taxon>Neopterygii</taxon>
        <taxon>Teleostei</taxon>
        <taxon>Neoteleostei</taxon>
        <taxon>Acanthomorphata</taxon>
        <taxon>Ovalentaria</taxon>
        <taxon>Atherinomorphae</taxon>
        <taxon>Cyprinodontiformes</taxon>
        <taxon>Goodeidae</taxon>
        <taxon>Goodea</taxon>
    </lineage>
</organism>
<accession>A0ABV0PDK3</accession>
<proteinExistence type="predicted"/>
<evidence type="ECO:0000256" key="1">
    <source>
        <dbReference type="SAM" id="SignalP"/>
    </source>
</evidence>
<name>A0ABV0PDK3_9TELE</name>
<evidence type="ECO:0000313" key="2">
    <source>
        <dbReference type="EMBL" id="MEQ2181547.1"/>
    </source>
</evidence>